<evidence type="ECO:0000256" key="2">
    <source>
        <dbReference type="ARBA" id="ARBA00022517"/>
    </source>
</evidence>
<comment type="subcellular location">
    <subcellularLocation>
        <location evidence="10">Cytoplasm</location>
    </subcellularLocation>
</comment>
<keyword evidence="3 10" id="KW-0479">Metal-binding</keyword>
<evidence type="ECO:0000313" key="15">
    <source>
        <dbReference type="Proteomes" id="UP000182584"/>
    </source>
</evidence>
<dbReference type="eggNOG" id="COG1162">
    <property type="taxonomic scope" value="Bacteria"/>
</dbReference>
<dbReference type="Gene3D" id="2.40.50.140">
    <property type="entry name" value="Nucleic acid-binding proteins"/>
    <property type="match status" value="1"/>
</dbReference>
<protein>
    <recommendedName>
        <fullName evidence="10">Small ribosomal subunit biogenesis GTPase RsgA</fullName>
        <ecNumber evidence="10">3.6.1.-</ecNumber>
    </recommendedName>
</protein>
<evidence type="ECO:0000256" key="3">
    <source>
        <dbReference type="ARBA" id="ARBA00022723"/>
    </source>
</evidence>
<evidence type="ECO:0000256" key="4">
    <source>
        <dbReference type="ARBA" id="ARBA00022730"/>
    </source>
</evidence>
<reference evidence="14 15" key="1">
    <citation type="submission" date="2016-10" db="EMBL/GenBank/DDBJ databases">
        <authorList>
            <person name="de Groot N.N."/>
        </authorList>
    </citation>
    <scope>NUCLEOTIDE SEQUENCE [LARGE SCALE GENOMIC DNA]</scope>
    <source>
        <strain evidence="14 15">AR40</strain>
    </source>
</reference>
<evidence type="ECO:0000256" key="7">
    <source>
        <dbReference type="ARBA" id="ARBA00022833"/>
    </source>
</evidence>
<evidence type="ECO:0000256" key="10">
    <source>
        <dbReference type="HAMAP-Rule" id="MF_01820"/>
    </source>
</evidence>
<evidence type="ECO:0000313" key="14">
    <source>
        <dbReference type="EMBL" id="SER96927.1"/>
    </source>
</evidence>
<dbReference type="RefSeq" id="WP_022757851.1">
    <property type="nucleotide sequence ID" value="NZ_CM009896.1"/>
</dbReference>
<feature type="binding site" evidence="10">
    <location>
        <begin position="114"/>
        <end position="117"/>
    </location>
    <ligand>
        <name>GTP</name>
        <dbReference type="ChEBI" id="CHEBI:37565"/>
    </ligand>
</feature>
<keyword evidence="8 10" id="KW-0694">RNA-binding</keyword>
<dbReference type="Gene3D" id="1.10.40.50">
    <property type="entry name" value="Probable gtpase engc, domain 3"/>
    <property type="match status" value="1"/>
</dbReference>
<dbReference type="Proteomes" id="UP000182584">
    <property type="component" value="Unassembled WGS sequence"/>
</dbReference>
<evidence type="ECO:0000256" key="1">
    <source>
        <dbReference type="ARBA" id="ARBA00022490"/>
    </source>
</evidence>
<dbReference type="InterPro" id="IPR030378">
    <property type="entry name" value="G_CP_dom"/>
</dbReference>
<dbReference type="GO" id="GO:0019843">
    <property type="term" value="F:rRNA binding"/>
    <property type="evidence" value="ECO:0007669"/>
    <property type="project" value="UniProtKB-KW"/>
</dbReference>
<comment type="similarity">
    <text evidence="10">Belongs to the TRAFAC class YlqF/YawG GTPase family. RsgA subfamily.</text>
</comment>
<dbReference type="PANTHER" id="PTHR32120">
    <property type="entry name" value="SMALL RIBOSOMAL SUBUNIT BIOGENESIS GTPASE RSGA"/>
    <property type="match status" value="1"/>
</dbReference>
<evidence type="ECO:0000259" key="11">
    <source>
        <dbReference type="PROSITE" id="PS50936"/>
    </source>
</evidence>
<keyword evidence="4 10" id="KW-0699">rRNA-binding</keyword>
<dbReference type="PROSITE" id="PS50936">
    <property type="entry name" value="ENGC_GTPASE"/>
    <property type="match status" value="1"/>
</dbReference>
<dbReference type="InterPro" id="IPR012340">
    <property type="entry name" value="NA-bd_OB-fold"/>
</dbReference>
<dbReference type="Pfam" id="PF03193">
    <property type="entry name" value="RsgA_GTPase"/>
    <property type="match status" value="1"/>
</dbReference>
<dbReference type="EMBL" id="FOGJ01000015">
    <property type="protein sequence ID" value="SER96927.1"/>
    <property type="molecule type" value="Genomic_DNA"/>
</dbReference>
<keyword evidence="16" id="KW-1185">Reference proteome</keyword>
<feature type="binding site" evidence="10">
    <location>
        <position position="257"/>
    </location>
    <ligand>
        <name>Zn(2+)</name>
        <dbReference type="ChEBI" id="CHEBI:29105"/>
    </ligand>
</feature>
<comment type="subunit">
    <text evidence="10">Monomer. Associates with 30S ribosomal subunit, binds 16S rRNA.</text>
</comment>
<feature type="binding site" evidence="10">
    <location>
        <position position="255"/>
    </location>
    <ligand>
        <name>Zn(2+)</name>
        <dbReference type="ChEBI" id="CHEBI:29105"/>
    </ligand>
</feature>
<keyword evidence="9 10" id="KW-0342">GTP-binding</keyword>
<dbReference type="HAMAP" id="MF_01820">
    <property type="entry name" value="GTPase_RsgA"/>
    <property type="match status" value="1"/>
</dbReference>
<comment type="cofactor">
    <cofactor evidence="10">
        <name>Zn(2+)</name>
        <dbReference type="ChEBI" id="CHEBI:29105"/>
    </cofactor>
    <text evidence="10">Binds 1 zinc ion per subunit.</text>
</comment>
<evidence type="ECO:0000313" key="16">
    <source>
        <dbReference type="Proteomes" id="UP000245488"/>
    </source>
</evidence>
<dbReference type="EMBL" id="NXNG01000001">
    <property type="protein sequence ID" value="PWT29034.1"/>
    <property type="molecule type" value="Genomic_DNA"/>
</dbReference>
<keyword evidence="5 10" id="KW-0547">Nucleotide-binding</keyword>
<keyword evidence="6 10" id="KW-0378">Hydrolase</keyword>
<sequence>MQGKIIKGIAGFYYIDTPSGKLYECRAKGIFRQQKVKPLVGDDVLMDVVSEDDATGNVIKILPRMNELLRPPVVNVDQALIVFAIVHPDPSYNLLDRFLIMMKQQNLPVIICFNKQDIAGEEEQRELEETYEKCGYKVLFISVVNGNGIDELKSLLKGKTTVLAGPSGVGKSSLINLLHPKAMMETGELSKKIERGKNTTRHSELFHVEGLSLDTYIMDTPGFTSLYLKDVTTRELPLYYPEFEAYEPECRFGGCSHITEPDCGVKRAVEKGLISRIRYENYKVLYDELKNAKPVYGKKEGRKPM</sequence>
<dbReference type="InterPro" id="IPR004881">
    <property type="entry name" value="Ribosome_biogen_GTPase_RsgA"/>
</dbReference>
<dbReference type="GO" id="GO:0005737">
    <property type="term" value="C:cytoplasm"/>
    <property type="evidence" value="ECO:0007669"/>
    <property type="project" value="UniProtKB-SubCell"/>
</dbReference>
<dbReference type="CDD" id="cd01854">
    <property type="entry name" value="YjeQ_EngC"/>
    <property type="match status" value="1"/>
</dbReference>
<evidence type="ECO:0000256" key="8">
    <source>
        <dbReference type="ARBA" id="ARBA00022884"/>
    </source>
</evidence>
<dbReference type="NCBIfam" id="TIGR00157">
    <property type="entry name" value="ribosome small subunit-dependent GTPase A"/>
    <property type="match status" value="1"/>
</dbReference>
<keyword evidence="7 10" id="KW-0862">Zinc</keyword>
<dbReference type="Proteomes" id="UP000245488">
    <property type="component" value="Chromosome"/>
</dbReference>
<dbReference type="PROSITE" id="PS51721">
    <property type="entry name" value="G_CP"/>
    <property type="match status" value="1"/>
</dbReference>
<dbReference type="EC" id="3.6.1.-" evidence="10"/>
<dbReference type="GO" id="GO:0005525">
    <property type="term" value="F:GTP binding"/>
    <property type="evidence" value="ECO:0007669"/>
    <property type="project" value="UniProtKB-UniRule"/>
</dbReference>
<organism evidence="14 15">
    <name type="scientific">Butyrivibrio fibrisolvens</name>
    <dbReference type="NCBI Taxonomy" id="831"/>
    <lineage>
        <taxon>Bacteria</taxon>
        <taxon>Bacillati</taxon>
        <taxon>Bacillota</taxon>
        <taxon>Clostridia</taxon>
        <taxon>Lachnospirales</taxon>
        <taxon>Lachnospiraceae</taxon>
        <taxon>Butyrivibrio</taxon>
    </lineage>
</organism>
<keyword evidence="2 10" id="KW-0690">Ribosome biogenesis</keyword>
<gene>
    <name evidence="10 13" type="primary">rsgA</name>
    <name evidence="13" type="ORF">CPT75_18860</name>
    <name evidence="14" type="ORF">SAMN04487884_11515</name>
</gene>
<dbReference type="SUPFAM" id="SSF50249">
    <property type="entry name" value="Nucleic acid-binding proteins"/>
    <property type="match status" value="1"/>
</dbReference>
<dbReference type="InterPro" id="IPR010914">
    <property type="entry name" value="RsgA_GTPase_dom"/>
</dbReference>
<dbReference type="GO" id="GO:0046872">
    <property type="term" value="F:metal ion binding"/>
    <property type="evidence" value="ECO:0007669"/>
    <property type="project" value="UniProtKB-KW"/>
</dbReference>
<name>A0A1H9TIS6_BUTFI</name>
<evidence type="ECO:0000256" key="6">
    <source>
        <dbReference type="ARBA" id="ARBA00022801"/>
    </source>
</evidence>
<feature type="binding site" evidence="10">
    <location>
        <position position="250"/>
    </location>
    <ligand>
        <name>Zn(2+)</name>
        <dbReference type="ChEBI" id="CHEBI:29105"/>
    </ligand>
</feature>
<dbReference type="OrthoDB" id="9809485at2"/>
<evidence type="ECO:0000256" key="5">
    <source>
        <dbReference type="ARBA" id="ARBA00022741"/>
    </source>
</evidence>
<comment type="function">
    <text evidence="10">One of several proteins that assist in the late maturation steps of the functional core of the 30S ribosomal subunit. Helps release RbfA from mature subunits. May play a role in the assembly of ribosomal proteins into the subunit. Circularly permuted GTPase that catalyzes slow GTP hydrolysis, GTPase activity is stimulated by the 30S ribosomal subunit.</text>
</comment>
<dbReference type="InterPro" id="IPR027417">
    <property type="entry name" value="P-loop_NTPase"/>
</dbReference>
<keyword evidence="1 10" id="KW-0963">Cytoplasm</keyword>
<evidence type="ECO:0000259" key="12">
    <source>
        <dbReference type="PROSITE" id="PS51721"/>
    </source>
</evidence>
<evidence type="ECO:0000256" key="9">
    <source>
        <dbReference type="ARBA" id="ARBA00023134"/>
    </source>
</evidence>
<dbReference type="SUPFAM" id="SSF52540">
    <property type="entry name" value="P-loop containing nucleoside triphosphate hydrolases"/>
    <property type="match status" value="1"/>
</dbReference>
<dbReference type="CDD" id="cd04466">
    <property type="entry name" value="S1_YloQ_GTPase"/>
    <property type="match status" value="1"/>
</dbReference>
<dbReference type="PANTHER" id="PTHR32120:SF11">
    <property type="entry name" value="SMALL RIBOSOMAL SUBUNIT BIOGENESIS GTPASE RSGA 1, MITOCHONDRIAL-RELATED"/>
    <property type="match status" value="1"/>
</dbReference>
<feature type="binding site" evidence="10">
    <location>
        <begin position="165"/>
        <end position="173"/>
    </location>
    <ligand>
        <name>GTP</name>
        <dbReference type="ChEBI" id="CHEBI:37565"/>
    </ligand>
</feature>
<accession>A0A1H9TIS6</accession>
<dbReference type="Pfam" id="PF16745">
    <property type="entry name" value="RsgA_N"/>
    <property type="match status" value="1"/>
</dbReference>
<dbReference type="GO" id="GO:0042274">
    <property type="term" value="P:ribosomal small subunit biogenesis"/>
    <property type="evidence" value="ECO:0007669"/>
    <property type="project" value="UniProtKB-UniRule"/>
</dbReference>
<dbReference type="InterPro" id="IPR031944">
    <property type="entry name" value="RsgA_N"/>
</dbReference>
<reference evidence="13 16" key="2">
    <citation type="submission" date="2017-09" db="EMBL/GenBank/DDBJ databases">
        <title>High-quality draft genome sequence of Butyrivibrio fibrisolvens INBov1, isolated from cow rumen.</title>
        <authorList>
            <person name="Rodriguez Hernaez J."/>
            <person name="Rivarola M."/>
            <person name="Paniego N."/>
            <person name="Cravero S."/>
            <person name="Ceron Cucchi M."/>
            <person name="Martinez M.C."/>
        </authorList>
    </citation>
    <scope>NUCLEOTIDE SEQUENCE [LARGE SCALE GENOMIC DNA]</scope>
    <source>
        <strain evidence="13 16">INBov1</strain>
    </source>
</reference>
<dbReference type="GO" id="GO:0003924">
    <property type="term" value="F:GTPase activity"/>
    <property type="evidence" value="ECO:0007669"/>
    <property type="project" value="UniProtKB-UniRule"/>
</dbReference>
<feature type="domain" description="EngC GTPase" evidence="11">
    <location>
        <begin position="74"/>
        <end position="224"/>
    </location>
</feature>
<dbReference type="AlphaFoldDB" id="A0A1H9TIS6"/>
<dbReference type="Gene3D" id="3.40.50.300">
    <property type="entry name" value="P-loop containing nucleotide triphosphate hydrolases"/>
    <property type="match status" value="1"/>
</dbReference>
<feature type="binding site" evidence="10">
    <location>
        <position position="263"/>
    </location>
    <ligand>
        <name>Zn(2+)</name>
        <dbReference type="ChEBI" id="CHEBI:29105"/>
    </ligand>
</feature>
<evidence type="ECO:0000313" key="13">
    <source>
        <dbReference type="EMBL" id="PWT29034.1"/>
    </source>
</evidence>
<proteinExistence type="inferred from homology"/>
<feature type="domain" description="CP-type G" evidence="12">
    <location>
        <begin position="65"/>
        <end position="226"/>
    </location>
</feature>